<reference evidence="3" key="3">
    <citation type="submission" date="2025-09" db="UniProtKB">
        <authorList>
            <consortium name="Ensembl"/>
        </authorList>
    </citation>
    <scope>IDENTIFICATION</scope>
</reference>
<dbReference type="AlphaFoldDB" id="A0A8C7P655"/>
<reference evidence="3" key="1">
    <citation type="submission" date="2020-07" db="EMBL/GenBank/DDBJ databases">
        <title>A long reads based de novo assembly of the rainbow trout Arlee double haploid line genome.</title>
        <authorList>
            <person name="Gao G."/>
            <person name="Palti Y."/>
        </authorList>
    </citation>
    <scope>NUCLEOTIDE SEQUENCE [LARGE SCALE GENOMIC DNA]</scope>
</reference>
<dbReference type="PANTHER" id="PTHR12790">
    <property type="entry name" value="TRANSCRIPTION INITIATION FACTOR IA RRN3"/>
    <property type="match status" value="1"/>
</dbReference>
<comment type="similarity">
    <text evidence="1">Belongs to the RRN3 family.</text>
</comment>
<evidence type="ECO:0000313" key="3">
    <source>
        <dbReference type="Ensembl" id="ENSOMYP00000017072.2"/>
    </source>
</evidence>
<feature type="region of interest" description="Disordered" evidence="2">
    <location>
        <begin position="515"/>
        <end position="552"/>
    </location>
</feature>
<evidence type="ECO:0000256" key="1">
    <source>
        <dbReference type="ARBA" id="ARBA00010098"/>
    </source>
</evidence>
<dbReference type="GeneTree" id="ENSGT00390000001488"/>
<dbReference type="SUPFAM" id="SSF48371">
    <property type="entry name" value="ARM repeat"/>
    <property type="match status" value="1"/>
</dbReference>
<dbReference type="GO" id="GO:0006361">
    <property type="term" value="P:transcription initiation at RNA polymerase I promoter"/>
    <property type="evidence" value="ECO:0007669"/>
    <property type="project" value="InterPro"/>
</dbReference>
<organism evidence="3 4">
    <name type="scientific">Oncorhynchus mykiss</name>
    <name type="common">Rainbow trout</name>
    <name type="synonym">Salmo gairdneri</name>
    <dbReference type="NCBI Taxonomy" id="8022"/>
    <lineage>
        <taxon>Eukaryota</taxon>
        <taxon>Metazoa</taxon>
        <taxon>Chordata</taxon>
        <taxon>Craniata</taxon>
        <taxon>Vertebrata</taxon>
        <taxon>Euteleostomi</taxon>
        <taxon>Actinopterygii</taxon>
        <taxon>Neopterygii</taxon>
        <taxon>Teleostei</taxon>
        <taxon>Protacanthopterygii</taxon>
        <taxon>Salmoniformes</taxon>
        <taxon>Salmonidae</taxon>
        <taxon>Salmoninae</taxon>
        <taxon>Oncorhynchus</taxon>
    </lineage>
</organism>
<dbReference type="Ensembl" id="ENSOMYT00000018822.2">
    <property type="protein sequence ID" value="ENSOMYP00000017072.2"/>
    <property type="gene ID" value="ENSOMYG00000008272.2"/>
</dbReference>
<gene>
    <name evidence="3" type="primary">LOC110486712</name>
</gene>
<evidence type="ECO:0008006" key="5">
    <source>
        <dbReference type="Google" id="ProtNLM"/>
    </source>
</evidence>
<dbReference type="InterPro" id="IPR016024">
    <property type="entry name" value="ARM-type_fold"/>
</dbReference>
<dbReference type="Proteomes" id="UP000694395">
    <property type="component" value="Chromosome 13"/>
</dbReference>
<reference evidence="3" key="2">
    <citation type="submission" date="2025-08" db="UniProtKB">
        <authorList>
            <consortium name="Ensembl"/>
        </authorList>
    </citation>
    <scope>IDENTIFICATION</scope>
</reference>
<dbReference type="GO" id="GO:0005634">
    <property type="term" value="C:nucleus"/>
    <property type="evidence" value="ECO:0007669"/>
    <property type="project" value="TreeGrafter"/>
</dbReference>
<accession>A0A8C7P655</accession>
<dbReference type="GO" id="GO:0001042">
    <property type="term" value="F:RNA polymerase I core binding"/>
    <property type="evidence" value="ECO:0007669"/>
    <property type="project" value="TreeGrafter"/>
</dbReference>
<proteinExistence type="inferred from homology"/>
<protein>
    <recommendedName>
        <fullName evidence="5">RRN3 homolog, RNA polymerase I transcription factor</fullName>
    </recommendedName>
</protein>
<dbReference type="GO" id="GO:0001181">
    <property type="term" value="F:RNA polymerase I general transcription initiation factor activity"/>
    <property type="evidence" value="ECO:0007669"/>
    <property type="project" value="InterPro"/>
</dbReference>
<sequence>MTVFAAGWLFFKGDTSDYELLKHQLADPDIKVNEDGQYCPVQEQFSNAVSTPCVSVNQRLPWLGRSPAVVEEYLSFLSNLVSAQTVYLRACLKMVVSNFKPSEFLPVCVDILITQYDLPRSFDQCHQALQLIGRYVPSTSCFLMPILIDNFPFVQKSSRTLECYVHNLLRVAVYIPSLRRDVLELIISRMLKLDVSAPRGEIEEVEENAVQQELKGEQEEEGLFDMDEDVCSVKSSPAGTNVMVHPVAERLDTLMVVLLAFIKDMCHVNSCLDVERTKDLYKDLVGVFDKLILPTHASCHVQYALFYLCSFRLALAEAFLEHLWRLLQSPSHPAVLRQSAAGYMGSFLARAKFLPVATVRACLDLLVPWLHLYIDSQDSGSRAYCDITLHGPFYNACQAVFYTLIFRHRSILEGNMKKGLAYLQSLNLERIVMCQLNPLKVCLPAVTNMFAAITRKYQLVFCYTIIERNNRHILPVVRSSVGGDCVSTNTNPLDSFFPFDPYCSDADEDDFLRGETPETKGVMGMTPGSYESHLHSPSSVGSPPISFLQRPF</sequence>
<dbReference type="PANTHER" id="PTHR12790:SF0">
    <property type="entry name" value="RNA POLYMERASE I-SPECIFIC TRANSCRIPTION INITIATION FACTOR RRN3-RELATED"/>
    <property type="match status" value="1"/>
</dbReference>
<evidence type="ECO:0000256" key="2">
    <source>
        <dbReference type="SAM" id="MobiDB-lite"/>
    </source>
</evidence>
<dbReference type="InterPro" id="IPR007991">
    <property type="entry name" value="RNA_pol_I_trans_ini_fac_RRN3"/>
</dbReference>
<evidence type="ECO:0000313" key="4">
    <source>
        <dbReference type="Proteomes" id="UP000694395"/>
    </source>
</evidence>
<keyword evidence="4" id="KW-1185">Reference proteome</keyword>
<dbReference type="Pfam" id="PF05327">
    <property type="entry name" value="RRN3"/>
    <property type="match status" value="1"/>
</dbReference>
<name>A0A8C7P655_ONCMY</name>